<organism evidence="3 4">
    <name type="scientific">Adiantum capillus-veneris</name>
    <name type="common">Maidenhair fern</name>
    <dbReference type="NCBI Taxonomy" id="13818"/>
    <lineage>
        <taxon>Eukaryota</taxon>
        <taxon>Viridiplantae</taxon>
        <taxon>Streptophyta</taxon>
        <taxon>Embryophyta</taxon>
        <taxon>Tracheophyta</taxon>
        <taxon>Polypodiopsida</taxon>
        <taxon>Polypodiidae</taxon>
        <taxon>Polypodiales</taxon>
        <taxon>Pteridineae</taxon>
        <taxon>Pteridaceae</taxon>
        <taxon>Vittarioideae</taxon>
        <taxon>Adiantum</taxon>
    </lineage>
</organism>
<dbReference type="InterPro" id="IPR007612">
    <property type="entry name" value="LOR"/>
</dbReference>
<dbReference type="InterPro" id="IPR025659">
    <property type="entry name" value="Tubby-like_C"/>
</dbReference>
<name>A0A9D4U132_ADICA</name>
<proteinExistence type="inferred from homology"/>
<dbReference type="SUPFAM" id="SSF54518">
    <property type="entry name" value="Tubby C-terminal domain-like"/>
    <property type="match status" value="1"/>
</dbReference>
<evidence type="ECO:0000313" key="3">
    <source>
        <dbReference type="EMBL" id="KAI5059661.1"/>
    </source>
</evidence>
<feature type="non-terminal residue" evidence="3">
    <location>
        <position position="1"/>
    </location>
</feature>
<dbReference type="PANTHER" id="PTHR31087:SF85">
    <property type="entry name" value="PROTEIN LURP-ONE-RELATED 7"/>
    <property type="match status" value="1"/>
</dbReference>
<dbReference type="Gene3D" id="2.40.160.200">
    <property type="entry name" value="LURP1-related"/>
    <property type="match status" value="1"/>
</dbReference>
<comment type="similarity">
    <text evidence="1">Belongs to the LOR family.</text>
</comment>
<dbReference type="Pfam" id="PF04525">
    <property type="entry name" value="LOR"/>
    <property type="match status" value="1"/>
</dbReference>
<dbReference type="Proteomes" id="UP000886520">
    <property type="component" value="Chromosome 25"/>
</dbReference>
<dbReference type="OrthoDB" id="97518at2759"/>
<dbReference type="AlphaFoldDB" id="A0A9D4U132"/>
<protein>
    <submittedName>
        <fullName evidence="3">Uncharacterized protein</fullName>
    </submittedName>
</protein>
<dbReference type="InterPro" id="IPR038595">
    <property type="entry name" value="LOR_sf"/>
</dbReference>
<accession>A0A9D4U132</accession>
<gene>
    <name evidence="3" type="ORF">GOP47_0025980</name>
</gene>
<dbReference type="EMBL" id="JABFUD020000025">
    <property type="protein sequence ID" value="KAI5059661.1"/>
    <property type="molecule type" value="Genomic_DNA"/>
</dbReference>
<keyword evidence="4" id="KW-1185">Reference proteome</keyword>
<evidence type="ECO:0000256" key="2">
    <source>
        <dbReference type="SAM" id="MobiDB-lite"/>
    </source>
</evidence>
<evidence type="ECO:0000256" key="1">
    <source>
        <dbReference type="ARBA" id="ARBA00005437"/>
    </source>
</evidence>
<comment type="caution">
    <text evidence="3">The sequence shown here is derived from an EMBL/GenBank/DDBJ whole genome shotgun (WGS) entry which is preliminary data.</text>
</comment>
<feature type="region of interest" description="Disordered" evidence="2">
    <location>
        <begin position="15"/>
        <end position="38"/>
    </location>
</feature>
<evidence type="ECO:0000313" key="4">
    <source>
        <dbReference type="Proteomes" id="UP000886520"/>
    </source>
</evidence>
<feature type="compositionally biased region" description="Basic and acidic residues" evidence="2">
    <location>
        <begin position="20"/>
        <end position="34"/>
    </location>
</feature>
<reference evidence="3" key="1">
    <citation type="submission" date="2021-01" db="EMBL/GenBank/DDBJ databases">
        <title>Adiantum capillus-veneris genome.</title>
        <authorList>
            <person name="Fang Y."/>
            <person name="Liao Q."/>
        </authorList>
    </citation>
    <scope>NUCLEOTIDE SEQUENCE</scope>
    <source>
        <strain evidence="3">H3</strain>
        <tissue evidence="3">Leaf</tissue>
    </source>
</reference>
<sequence length="253" mass="28552">HAQLQRGGEECRGNYLLMHGDGDGGDEHAQKQWQEEEEEEQEIQEVASPHYLIKLPPILGAQFALPFPLHLVVLKKKGASPVYNVGDFCFLDPHGKVLFLASARNEHTRNKRVLLNSAGIPILSAHRKMLSFYNRWDAFRGEAVKDDDSLFSVKKSAYFQIKTSLHVFVASQKESKPSFKVKGNYHERDCMVLHGTQSIAEVKRKAMDGNLGSEKDTFVIMVQPGVDHAFIAALIIIMDEIHRDQDHSAHNQL</sequence>
<dbReference type="PANTHER" id="PTHR31087">
    <property type="match status" value="1"/>
</dbReference>